<protein>
    <recommendedName>
        <fullName evidence="4">Peptidase inhibitor family I36</fullName>
    </recommendedName>
</protein>
<keyword evidence="1" id="KW-0732">Signal</keyword>
<evidence type="ECO:0000313" key="2">
    <source>
        <dbReference type="EMBL" id="MDI3417738.1"/>
    </source>
</evidence>
<feature type="signal peptide" evidence="1">
    <location>
        <begin position="1"/>
        <end position="26"/>
    </location>
</feature>
<name>A0ABT6SQ45_9ACTN</name>
<organism evidence="2 3">
    <name type="scientific">Streptomyces luteolus</name>
    <dbReference type="NCBI Taxonomy" id="3043615"/>
    <lineage>
        <taxon>Bacteria</taxon>
        <taxon>Bacillati</taxon>
        <taxon>Actinomycetota</taxon>
        <taxon>Actinomycetes</taxon>
        <taxon>Kitasatosporales</taxon>
        <taxon>Streptomycetaceae</taxon>
        <taxon>Streptomyces</taxon>
    </lineage>
</organism>
<proteinExistence type="predicted"/>
<dbReference type="EMBL" id="JASCIS010000003">
    <property type="protein sequence ID" value="MDI3417738.1"/>
    <property type="molecule type" value="Genomic_DNA"/>
</dbReference>
<dbReference type="RefSeq" id="WP_282533655.1">
    <property type="nucleotide sequence ID" value="NZ_JASCIS010000003.1"/>
</dbReference>
<evidence type="ECO:0008006" key="4">
    <source>
        <dbReference type="Google" id="ProtNLM"/>
    </source>
</evidence>
<gene>
    <name evidence="2" type="ORF">QIT00_04025</name>
</gene>
<reference evidence="2 3" key="1">
    <citation type="submission" date="2023-05" db="EMBL/GenBank/DDBJ databases">
        <title>Draft genome sequence of Streptomyces sp. B-S-A12 isolated from a cave soil in Thailand.</title>
        <authorList>
            <person name="Chamroensaksri N."/>
            <person name="Muangham S."/>
        </authorList>
    </citation>
    <scope>NUCLEOTIDE SEQUENCE [LARGE SCALE GENOMIC DNA]</scope>
    <source>
        <strain evidence="2 3">B-S-A12</strain>
    </source>
</reference>
<feature type="chain" id="PRO_5047531412" description="Peptidase inhibitor family I36" evidence="1">
    <location>
        <begin position="27"/>
        <end position="141"/>
    </location>
</feature>
<dbReference type="Proteomes" id="UP001237105">
    <property type="component" value="Unassembled WGS sequence"/>
</dbReference>
<evidence type="ECO:0000313" key="3">
    <source>
        <dbReference type="Proteomes" id="UP001237105"/>
    </source>
</evidence>
<comment type="caution">
    <text evidence="2">The sequence shown here is derived from an EMBL/GenBank/DDBJ whole genome shotgun (WGS) entry which is preliminary data.</text>
</comment>
<evidence type="ECO:0000256" key="1">
    <source>
        <dbReference type="SAM" id="SignalP"/>
    </source>
</evidence>
<accession>A0ABT6SQ45</accession>
<sequence>MRIKRTVMAGAALAALTLTTAPVAQAAEPSPEGGIGAQGPDGKLYAWGETHRGGGEPCSWSSNSADWGGTWWGCSDWASSLHNNGYPGAMDDVWVYEHTGYEGGRRGVHNGVYLTDLHPYKYDGSNVRLNNTISSHQWTNL</sequence>
<keyword evidence="3" id="KW-1185">Reference proteome</keyword>